<keyword evidence="3" id="KW-1185">Reference proteome</keyword>
<organism evidence="2 3">
    <name type="scientific">Luteipulveratus halotolerans</name>
    <dbReference type="NCBI Taxonomy" id="1631356"/>
    <lineage>
        <taxon>Bacteria</taxon>
        <taxon>Bacillati</taxon>
        <taxon>Actinomycetota</taxon>
        <taxon>Actinomycetes</taxon>
        <taxon>Micrococcales</taxon>
        <taxon>Dermacoccaceae</taxon>
        <taxon>Luteipulveratus</taxon>
    </lineage>
</organism>
<proteinExistence type="predicted"/>
<dbReference type="AlphaFoldDB" id="A0A0L6CER4"/>
<name>A0A0L6CER4_9MICO</name>
<accession>A0A0L6CER4</accession>
<evidence type="ECO:0000313" key="2">
    <source>
        <dbReference type="EMBL" id="KNX36179.1"/>
    </source>
</evidence>
<comment type="caution">
    <text evidence="2">The sequence shown here is derived from an EMBL/GenBank/DDBJ whole genome shotgun (WGS) entry which is preliminary data.</text>
</comment>
<dbReference type="EMBL" id="LAIR01000002">
    <property type="protein sequence ID" value="KNX36179.1"/>
    <property type="molecule type" value="Genomic_DNA"/>
</dbReference>
<evidence type="ECO:0000256" key="1">
    <source>
        <dbReference type="SAM" id="MobiDB-lite"/>
    </source>
</evidence>
<dbReference type="Proteomes" id="UP000037397">
    <property type="component" value="Unassembled WGS sequence"/>
</dbReference>
<dbReference type="PATRIC" id="fig|1631356.3.peg.307"/>
<dbReference type="Gene3D" id="3.40.50.300">
    <property type="entry name" value="P-loop containing nucleotide triphosphate hydrolases"/>
    <property type="match status" value="1"/>
</dbReference>
<sequence length="383" mass="40055">MGEVVRIEALGARVEIVAAPDTAQRLRRQWSRCAPPAAAQATGAAPAEQHDSDPDLTVDLTGSLSSEDADTVDYRVTTRVTRAAIASRAGERLLLHAAALADPGTGRAVVLVAASGTGKTTAAATLGQHLGYLTDETVTLDDAGGIEAYPKPLSTVIDPANPYAKSQHSPDDLGLLPAPPRARAALLVVLDRDPSRDGSPALDDIGLIDALLAVIPQTSALPELDRPLLRLVDLIAAVGGARRLTYAEVAGTADLLTDALSTATPVAASVEHHPPRIRPTDLYAEPVRYPARELRSDTELQRSAYVDAVQVDDEVLVLVGATPVRLTGLGATIWLACASPQQLGALRTRCLAEHGPHPDAEALVVDAAQALLSYGLLSYDPLT</sequence>
<gene>
    <name evidence="2" type="ORF">VV01_01875</name>
</gene>
<feature type="region of interest" description="Disordered" evidence="1">
    <location>
        <begin position="37"/>
        <end position="63"/>
    </location>
</feature>
<protein>
    <submittedName>
        <fullName evidence="2">Uncharacterized protein</fullName>
    </submittedName>
</protein>
<evidence type="ECO:0000313" key="3">
    <source>
        <dbReference type="Proteomes" id="UP000037397"/>
    </source>
</evidence>
<reference evidence="3" key="1">
    <citation type="submission" date="2015-03" db="EMBL/GenBank/DDBJ databases">
        <title>Luteipulveratus halotolerans sp. nov., a novel actinobacterium (Dermacoccaceae) from Sarawak, Malaysia.</title>
        <authorList>
            <person name="Juboi H."/>
            <person name="Basik A."/>
            <person name="Shamsul S.S."/>
            <person name="Arnold P."/>
            <person name="Schmitt E.K."/>
            <person name="Sanglier J.-J."/>
            <person name="Yeo T."/>
        </authorList>
    </citation>
    <scope>NUCLEOTIDE SEQUENCE [LARGE SCALE GENOMIC DNA]</scope>
    <source>
        <strain evidence="3">C296001</strain>
    </source>
</reference>
<feature type="compositionally biased region" description="Low complexity" evidence="1">
    <location>
        <begin position="37"/>
        <end position="47"/>
    </location>
</feature>
<dbReference type="InterPro" id="IPR027417">
    <property type="entry name" value="P-loop_NTPase"/>
</dbReference>
<dbReference type="STRING" id="1631356.VV01_01875"/>
<dbReference type="SUPFAM" id="SSF53795">
    <property type="entry name" value="PEP carboxykinase-like"/>
    <property type="match status" value="1"/>
</dbReference>